<keyword evidence="5" id="KW-0206">Cytoskeleton</keyword>
<evidence type="ECO:0000313" key="7">
    <source>
        <dbReference type="Proteomes" id="UP001152799"/>
    </source>
</evidence>
<dbReference type="OrthoDB" id="5859291at2759"/>
<proteinExistence type="inferred from homology"/>
<reference evidence="6" key="1">
    <citation type="submission" date="2022-01" db="EMBL/GenBank/DDBJ databases">
        <authorList>
            <person name="King R."/>
        </authorList>
    </citation>
    <scope>NUCLEOTIDE SEQUENCE</scope>
</reference>
<dbReference type="GO" id="GO:0008064">
    <property type="term" value="P:regulation of actin polymerization or depolymerization"/>
    <property type="evidence" value="ECO:0007669"/>
    <property type="project" value="TreeGrafter"/>
</dbReference>
<evidence type="ECO:0000256" key="3">
    <source>
        <dbReference type="ARBA" id="ARBA00022490"/>
    </source>
</evidence>
<dbReference type="GO" id="GO:0048870">
    <property type="term" value="P:cell motility"/>
    <property type="evidence" value="ECO:0007669"/>
    <property type="project" value="TreeGrafter"/>
</dbReference>
<dbReference type="GO" id="GO:0031209">
    <property type="term" value="C:SCAR complex"/>
    <property type="evidence" value="ECO:0007669"/>
    <property type="project" value="InterPro"/>
</dbReference>
<evidence type="ECO:0008006" key="8">
    <source>
        <dbReference type="Google" id="ProtNLM"/>
    </source>
</evidence>
<dbReference type="GO" id="GO:0007015">
    <property type="term" value="P:actin filament organization"/>
    <property type="evidence" value="ECO:0007669"/>
    <property type="project" value="InterPro"/>
</dbReference>
<keyword evidence="4" id="KW-0175">Coiled coil</keyword>
<sequence length="231" mass="26729">MSGPPSRGEAVQKQIQQDWGNREYIEIITISIKKITDFLNSFDLSCRSKLAGLNEKLTILERKIDYLEACVTKDEFRLKQVGPDRVCAEWILRNGGRVKWVNADEYHEDYNKLPKDEVQVRIQEIDATGSSIMANGFEHLKNCKRISKIILDKCNHMENEALKELHYVQDTLLCLQVSRCGNVVETGLEHLAKLQKLQTLTIFGLPYVTDRDRILNILRTNMKQCKITYEK</sequence>
<keyword evidence="7" id="KW-1185">Reference proteome</keyword>
<evidence type="ECO:0000256" key="2">
    <source>
        <dbReference type="ARBA" id="ARBA00005620"/>
    </source>
</evidence>
<name>A0A9N9MGY6_9CUCU</name>
<dbReference type="FunFam" id="1.20.5.110:FF:000017">
    <property type="entry name" value="BRICK1, SCAR/WAVE actin-nucleating complex subunit"/>
    <property type="match status" value="1"/>
</dbReference>
<evidence type="ECO:0000256" key="1">
    <source>
        <dbReference type="ARBA" id="ARBA00004245"/>
    </source>
</evidence>
<dbReference type="AlphaFoldDB" id="A0A9N9MGY6"/>
<comment type="subcellular location">
    <subcellularLocation>
        <location evidence="1">Cytoplasm</location>
        <location evidence="1">Cytoskeleton</location>
    </subcellularLocation>
</comment>
<dbReference type="EMBL" id="OU892287">
    <property type="protein sequence ID" value="CAG9762117.1"/>
    <property type="molecule type" value="Genomic_DNA"/>
</dbReference>
<protein>
    <recommendedName>
        <fullName evidence="8">ATP synthase subunit s, mitochondrial</fullName>
    </recommendedName>
</protein>
<dbReference type="InterPro" id="IPR033378">
    <property type="entry name" value="BRICK1"/>
</dbReference>
<accession>A0A9N9MGY6</accession>
<comment type="similarity">
    <text evidence="2">Belongs to the BRK1 family.</text>
</comment>
<keyword evidence="3" id="KW-0963">Cytoplasm</keyword>
<dbReference type="GO" id="GO:0005856">
    <property type="term" value="C:cytoskeleton"/>
    <property type="evidence" value="ECO:0007669"/>
    <property type="project" value="UniProtKB-SubCell"/>
</dbReference>
<dbReference type="PANTHER" id="PTHR33668">
    <property type="entry name" value="PROTEIN BRICK1"/>
    <property type="match status" value="1"/>
</dbReference>
<dbReference type="Gene3D" id="3.80.10.10">
    <property type="entry name" value="Ribonuclease Inhibitor"/>
    <property type="match status" value="1"/>
</dbReference>
<gene>
    <name evidence="6" type="ORF">CEUTPL_LOCUS2801</name>
</gene>
<organism evidence="6 7">
    <name type="scientific">Ceutorhynchus assimilis</name>
    <name type="common">cabbage seed weevil</name>
    <dbReference type="NCBI Taxonomy" id="467358"/>
    <lineage>
        <taxon>Eukaryota</taxon>
        <taxon>Metazoa</taxon>
        <taxon>Ecdysozoa</taxon>
        <taxon>Arthropoda</taxon>
        <taxon>Hexapoda</taxon>
        <taxon>Insecta</taxon>
        <taxon>Pterygota</taxon>
        <taxon>Neoptera</taxon>
        <taxon>Endopterygota</taxon>
        <taxon>Coleoptera</taxon>
        <taxon>Polyphaga</taxon>
        <taxon>Cucujiformia</taxon>
        <taxon>Curculionidae</taxon>
        <taxon>Ceutorhynchinae</taxon>
        <taxon>Ceutorhynchus</taxon>
    </lineage>
</organism>
<dbReference type="SUPFAM" id="SSF52047">
    <property type="entry name" value="RNI-like"/>
    <property type="match status" value="1"/>
</dbReference>
<evidence type="ECO:0000313" key="6">
    <source>
        <dbReference type="EMBL" id="CAG9762117.1"/>
    </source>
</evidence>
<evidence type="ECO:0000256" key="5">
    <source>
        <dbReference type="ARBA" id="ARBA00023212"/>
    </source>
</evidence>
<evidence type="ECO:0000256" key="4">
    <source>
        <dbReference type="ARBA" id="ARBA00023054"/>
    </source>
</evidence>
<dbReference type="GO" id="GO:0044877">
    <property type="term" value="F:protein-containing complex binding"/>
    <property type="evidence" value="ECO:0007669"/>
    <property type="project" value="InterPro"/>
</dbReference>
<dbReference type="Gene3D" id="1.20.5.110">
    <property type="match status" value="1"/>
</dbReference>
<dbReference type="PANTHER" id="PTHR33668:SF1">
    <property type="entry name" value="PROTEIN BRICK1"/>
    <property type="match status" value="1"/>
</dbReference>
<dbReference type="InterPro" id="IPR032675">
    <property type="entry name" value="LRR_dom_sf"/>
</dbReference>
<dbReference type="Proteomes" id="UP001152799">
    <property type="component" value="Chromosome 11"/>
</dbReference>